<reference evidence="2" key="1">
    <citation type="submission" date="2022-11" db="UniProtKB">
        <authorList>
            <consortium name="WormBaseParasite"/>
        </authorList>
    </citation>
    <scope>IDENTIFICATION</scope>
</reference>
<sequence length="83" mass="9616">MGIDAEVTMIKPIAARPKVTRQWAKVRRFTIATQQQMQCAVYVQAIQRRFRTADVGRFRIVNPTYAVMLQHNFKAMRQTSECG</sequence>
<dbReference type="Proteomes" id="UP000887577">
    <property type="component" value="Unplaced"/>
</dbReference>
<protein>
    <submittedName>
        <fullName evidence="2">Uncharacterized protein</fullName>
    </submittedName>
</protein>
<organism evidence="1 2">
    <name type="scientific">Panagrolaimus superbus</name>
    <dbReference type="NCBI Taxonomy" id="310955"/>
    <lineage>
        <taxon>Eukaryota</taxon>
        <taxon>Metazoa</taxon>
        <taxon>Ecdysozoa</taxon>
        <taxon>Nematoda</taxon>
        <taxon>Chromadorea</taxon>
        <taxon>Rhabditida</taxon>
        <taxon>Tylenchina</taxon>
        <taxon>Panagrolaimomorpha</taxon>
        <taxon>Panagrolaimoidea</taxon>
        <taxon>Panagrolaimidae</taxon>
        <taxon>Panagrolaimus</taxon>
    </lineage>
</organism>
<dbReference type="AlphaFoldDB" id="A0A914XXJ4"/>
<evidence type="ECO:0000313" key="2">
    <source>
        <dbReference type="WBParaSite" id="PSU_v2.g11248.t1"/>
    </source>
</evidence>
<keyword evidence="1" id="KW-1185">Reference proteome</keyword>
<dbReference type="WBParaSite" id="PSU_v2.g11248.t1">
    <property type="protein sequence ID" value="PSU_v2.g11248.t1"/>
    <property type="gene ID" value="PSU_v2.g11248"/>
</dbReference>
<name>A0A914XXJ4_9BILA</name>
<proteinExistence type="predicted"/>
<evidence type="ECO:0000313" key="1">
    <source>
        <dbReference type="Proteomes" id="UP000887577"/>
    </source>
</evidence>
<accession>A0A914XXJ4</accession>